<sequence>MATLPYRTLHPLSSSLSPSSTLVHLCSCSSTPSRSLLQFPSNLRRKATKKPRLFLIVHPIFLFNGVATTFYFDTQTVIVTVSVLAAIALSLFLGLKIVTSALCLLSAASILVMENCGVGMINVISDLKEKQCGTYLIQKCNIVCICITASTFAHGSGDPVPCERCGGNGGTKCVFCDYGKMKQDMGLINCKVCKGSGLIFCKKCGGSGYSRRL</sequence>
<dbReference type="AlphaFoldDB" id="A0A8T0K4E9"/>
<reference evidence="2 3" key="1">
    <citation type="submission" date="2020-05" db="EMBL/GenBank/DDBJ databases">
        <title>Vigna angularis (adzuki bean) Var. LongXiaoDou No. 4 denovo assembly.</title>
        <authorList>
            <person name="Xiang H."/>
        </authorList>
    </citation>
    <scope>NUCLEOTIDE SEQUENCE [LARGE SCALE GENOMIC DNA]</scope>
    <source>
        <tissue evidence="2">Leaf</tissue>
    </source>
</reference>
<evidence type="ECO:0000313" key="3">
    <source>
        <dbReference type="Proteomes" id="UP000743370"/>
    </source>
</evidence>
<name>A0A8T0K4E9_PHAAN</name>
<gene>
    <name evidence="2" type="ORF">HKW66_Vig0131670</name>
</gene>
<keyword evidence="1" id="KW-0472">Membrane</keyword>
<organism evidence="2 3">
    <name type="scientific">Phaseolus angularis</name>
    <name type="common">Azuki bean</name>
    <name type="synonym">Vigna angularis</name>
    <dbReference type="NCBI Taxonomy" id="3914"/>
    <lineage>
        <taxon>Eukaryota</taxon>
        <taxon>Viridiplantae</taxon>
        <taxon>Streptophyta</taxon>
        <taxon>Embryophyta</taxon>
        <taxon>Tracheophyta</taxon>
        <taxon>Spermatophyta</taxon>
        <taxon>Magnoliopsida</taxon>
        <taxon>eudicotyledons</taxon>
        <taxon>Gunneridae</taxon>
        <taxon>Pentapetalae</taxon>
        <taxon>rosids</taxon>
        <taxon>fabids</taxon>
        <taxon>Fabales</taxon>
        <taxon>Fabaceae</taxon>
        <taxon>Papilionoideae</taxon>
        <taxon>50 kb inversion clade</taxon>
        <taxon>NPAAA clade</taxon>
        <taxon>indigoferoid/millettioid clade</taxon>
        <taxon>Phaseoleae</taxon>
        <taxon>Vigna</taxon>
    </lineage>
</organism>
<proteinExistence type="predicted"/>
<evidence type="ECO:0000313" key="2">
    <source>
        <dbReference type="EMBL" id="KAG2391072.1"/>
    </source>
</evidence>
<evidence type="ECO:0000256" key="1">
    <source>
        <dbReference type="SAM" id="Phobius"/>
    </source>
</evidence>
<keyword evidence="1" id="KW-0812">Transmembrane</keyword>
<comment type="caution">
    <text evidence="2">The sequence shown here is derived from an EMBL/GenBank/DDBJ whole genome shotgun (WGS) entry which is preliminary data.</text>
</comment>
<accession>A0A8T0K4E9</accession>
<protein>
    <submittedName>
        <fullName evidence="2">Uncharacterized protein</fullName>
    </submittedName>
</protein>
<dbReference type="EMBL" id="JABFOF010000007">
    <property type="protein sequence ID" value="KAG2391072.1"/>
    <property type="molecule type" value="Genomic_DNA"/>
</dbReference>
<dbReference type="Proteomes" id="UP000743370">
    <property type="component" value="Unassembled WGS sequence"/>
</dbReference>
<feature type="transmembrane region" description="Helical" evidence="1">
    <location>
        <begin position="53"/>
        <end position="72"/>
    </location>
</feature>
<feature type="transmembrane region" description="Helical" evidence="1">
    <location>
        <begin position="78"/>
        <end position="105"/>
    </location>
</feature>
<keyword evidence="1" id="KW-1133">Transmembrane helix</keyword>